<gene>
    <name evidence="2" type="ORF">JGU71_06460</name>
</gene>
<proteinExistence type="predicted"/>
<dbReference type="Proteomes" id="UP000655868">
    <property type="component" value="Unassembled WGS sequence"/>
</dbReference>
<comment type="caution">
    <text evidence="2">The sequence shown here is derived from an EMBL/GenBank/DDBJ whole genome shotgun (WGS) entry which is preliminary data.</text>
</comment>
<evidence type="ECO:0000313" key="3">
    <source>
        <dbReference type="Proteomes" id="UP000655868"/>
    </source>
</evidence>
<evidence type="ECO:0000313" key="2">
    <source>
        <dbReference type="EMBL" id="MBJ8338519.1"/>
    </source>
</evidence>
<keyword evidence="1" id="KW-0472">Membrane</keyword>
<feature type="transmembrane region" description="Helical" evidence="1">
    <location>
        <begin position="18"/>
        <end position="36"/>
    </location>
</feature>
<dbReference type="AlphaFoldDB" id="A0A934U1G4"/>
<organism evidence="2 3">
    <name type="scientific">Antrihabitans stalagmiti</name>
    <dbReference type="NCBI Taxonomy" id="2799499"/>
    <lineage>
        <taxon>Bacteria</taxon>
        <taxon>Bacillati</taxon>
        <taxon>Actinomycetota</taxon>
        <taxon>Actinomycetes</taxon>
        <taxon>Mycobacteriales</taxon>
        <taxon>Nocardiaceae</taxon>
        <taxon>Antrihabitans</taxon>
    </lineage>
</organism>
<protein>
    <submittedName>
        <fullName evidence="2">Uncharacterized protein</fullName>
    </submittedName>
</protein>
<keyword evidence="1" id="KW-0812">Transmembrane</keyword>
<feature type="transmembrane region" description="Helical" evidence="1">
    <location>
        <begin position="48"/>
        <end position="67"/>
    </location>
</feature>
<accession>A0A934U1G4</accession>
<sequence length="71" mass="7378">MVADRTGTGDGTKKRPSALLLFAGLAALAVSAYGLIGPDTWENVADVQFGWIVVLIAIVVGLVLVVAPSRR</sequence>
<name>A0A934U1G4_9NOCA</name>
<reference evidence="2" key="1">
    <citation type="submission" date="2020-12" db="EMBL/GenBank/DDBJ databases">
        <title>Antrihabitans popcorni sp. nov. and Antrihabitans auranticaus sp. nov., isolated from a larva cave.</title>
        <authorList>
            <person name="Lee S.D."/>
            <person name="Kim I.S."/>
        </authorList>
    </citation>
    <scope>NUCLEOTIDE SEQUENCE</scope>
    <source>
        <strain evidence="2">YC3-6</strain>
    </source>
</reference>
<keyword evidence="3" id="KW-1185">Reference proteome</keyword>
<keyword evidence="1" id="KW-1133">Transmembrane helix</keyword>
<dbReference type="EMBL" id="JAEMNV010000002">
    <property type="protein sequence ID" value="MBJ8338519.1"/>
    <property type="molecule type" value="Genomic_DNA"/>
</dbReference>
<evidence type="ECO:0000256" key="1">
    <source>
        <dbReference type="SAM" id="Phobius"/>
    </source>
</evidence>